<accession>A0ABN8JB30</accession>
<dbReference type="Proteomes" id="UP000837857">
    <property type="component" value="Chromosome 9"/>
</dbReference>
<name>A0ABN8JB30_9NEOP</name>
<protein>
    <submittedName>
        <fullName evidence="2">Uncharacterized protein</fullName>
    </submittedName>
</protein>
<reference evidence="2" key="1">
    <citation type="submission" date="2022-03" db="EMBL/GenBank/DDBJ databases">
        <authorList>
            <person name="Martin H S."/>
        </authorList>
    </citation>
    <scope>NUCLEOTIDE SEQUENCE</scope>
</reference>
<gene>
    <name evidence="2" type="ORF">IPOD504_LOCUS17602</name>
</gene>
<sequence length="197" mass="21491">MLNTFIRRASMASIASGTLKGTSLPAPRDRKRVVETKPPDIPQTYCATGEENIYRGARCPAVSECALSLPNGLWAAGPDTSRLIQSAVWPVIGHRDTRGPFQSAFTRRISCLRIPHRRELTAPLGHDRRDELIPDATTPNPISKAHRMAPCGRGPSVRGKAFPIETSDTPSKPPPFYSPFAIDNCSIHPKIISSTTP</sequence>
<feature type="non-terminal residue" evidence="2">
    <location>
        <position position="1"/>
    </location>
</feature>
<keyword evidence="3" id="KW-1185">Reference proteome</keyword>
<evidence type="ECO:0000256" key="1">
    <source>
        <dbReference type="SAM" id="MobiDB-lite"/>
    </source>
</evidence>
<proteinExistence type="predicted"/>
<evidence type="ECO:0000313" key="2">
    <source>
        <dbReference type="EMBL" id="CAH2077217.1"/>
    </source>
</evidence>
<dbReference type="EMBL" id="OW152821">
    <property type="protein sequence ID" value="CAH2077217.1"/>
    <property type="molecule type" value="Genomic_DNA"/>
</dbReference>
<evidence type="ECO:0000313" key="3">
    <source>
        <dbReference type="Proteomes" id="UP000837857"/>
    </source>
</evidence>
<organism evidence="2 3">
    <name type="scientific">Iphiclides podalirius</name>
    <name type="common">scarce swallowtail</name>
    <dbReference type="NCBI Taxonomy" id="110791"/>
    <lineage>
        <taxon>Eukaryota</taxon>
        <taxon>Metazoa</taxon>
        <taxon>Ecdysozoa</taxon>
        <taxon>Arthropoda</taxon>
        <taxon>Hexapoda</taxon>
        <taxon>Insecta</taxon>
        <taxon>Pterygota</taxon>
        <taxon>Neoptera</taxon>
        <taxon>Endopterygota</taxon>
        <taxon>Lepidoptera</taxon>
        <taxon>Glossata</taxon>
        <taxon>Ditrysia</taxon>
        <taxon>Papilionoidea</taxon>
        <taxon>Papilionidae</taxon>
        <taxon>Papilioninae</taxon>
        <taxon>Iphiclides</taxon>
    </lineage>
</organism>
<feature type="region of interest" description="Disordered" evidence="1">
    <location>
        <begin position="129"/>
        <end position="155"/>
    </location>
</feature>